<name>A0AAD4L715_9AGAM</name>
<protein>
    <submittedName>
        <fullName evidence="2">Uncharacterized protein</fullName>
    </submittedName>
</protein>
<keyword evidence="3" id="KW-1185">Reference proteome</keyword>
<evidence type="ECO:0000313" key="3">
    <source>
        <dbReference type="Proteomes" id="UP001201163"/>
    </source>
</evidence>
<dbReference type="Proteomes" id="UP001201163">
    <property type="component" value="Unassembled WGS sequence"/>
</dbReference>
<evidence type="ECO:0000256" key="1">
    <source>
        <dbReference type="SAM" id="MobiDB-lite"/>
    </source>
</evidence>
<accession>A0AAD4L715</accession>
<feature type="region of interest" description="Disordered" evidence="1">
    <location>
        <begin position="41"/>
        <end position="113"/>
    </location>
</feature>
<evidence type="ECO:0000313" key="2">
    <source>
        <dbReference type="EMBL" id="KAH8979352.1"/>
    </source>
</evidence>
<organism evidence="2 3">
    <name type="scientific">Lactarius akahatsu</name>
    <dbReference type="NCBI Taxonomy" id="416441"/>
    <lineage>
        <taxon>Eukaryota</taxon>
        <taxon>Fungi</taxon>
        <taxon>Dikarya</taxon>
        <taxon>Basidiomycota</taxon>
        <taxon>Agaricomycotina</taxon>
        <taxon>Agaricomycetes</taxon>
        <taxon>Russulales</taxon>
        <taxon>Russulaceae</taxon>
        <taxon>Lactarius</taxon>
    </lineage>
</organism>
<feature type="compositionally biased region" description="Polar residues" evidence="1">
    <location>
        <begin position="67"/>
        <end position="76"/>
    </location>
</feature>
<comment type="caution">
    <text evidence="2">The sequence shown here is derived from an EMBL/GenBank/DDBJ whole genome shotgun (WGS) entry which is preliminary data.</text>
</comment>
<sequence length="287" mass="32178">MSRERLAWRKLAAQGFSTLPDFFRQKAEKEQQEARLAALVAAHSAQRSVQPKQYILEEEEETESDSGPDTGSSSCMPASGVHIPSDSETCQKASPKYLEESEESEDSSSSSVQEQLVVMARDKKLGPTLCSRVQAMVGILNLFLDRDLGYTWRQASLVVAKSQAWRTRTWGNNVTCVQLIRHWVLHFIQTQELPHHKYSRTHSIILEDEDVSQEIRSELEGKMKSWDGGMGNGKACKICWDREGSSKTPGPKGDGQSLMVSDFLSVDWGCLHDDNSEVHVFFKAGKL</sequence>
<gene>
    <name evidence="2" type="ORF">EDB92DRAFT_1821065</name>
</gene>
<reference evidence="2" key="1">
    <citation type="submission" date="2022-01" db="EMBL/GenBank/DDBJ databases">
        <title>Comparative genomics reveals a dynamic genome evolution in the ectomycorrhizal milk-cap (Lactarius) mushrooms.</title>
        <authorList>
            <consortium name="DOE Joint Genome Institute"/>
            <person name="Lebreton A."/>
            <person name="Tang N."/>
            <person name="Kuo A."/>
            <person name="LaButti K."/>
            <person name="Drula E."/>
            <person name="Barry K."/>
            <person name="Clum A."/>
            <person name="Lipzen A."/>
            <person name="Mousain D."/>
            <person name="Ng V."/>
            <person name="Wang R."/>
            <person name="Wang X."/>
            <person name="Dai Y."/>
            <person name="Henrissat B."/>
            <person name="Grigoriev I.V."/>
            <person name="Guerin-Laguette A."/>
            <person name="Yu F."/>
            <person name="Martin F.M."/>
        </authorList>
    </citation>
    <scope>NUCLEOTIDE SEQUENCE</scope>
    <source>
        <strain evidence="2">QP</strain>
    </source>
</reference>
<feature type="compositionally biased region" description="Acidic residues" evidence="1">
    <location>
        <begin position="56"/>
        <end position="66"/>
    </location>
</feature>
<dbReference type="AlphaFoldDB" id="A0AAD4L715"/>
<dbReference type="EMBL" id="JAKELL010000175">
    <property type="protein sequence ID" value="KAH8979352.1"/>
    <property type="molecule type" value="Genomic_DNA"/>
</dbReference>
<proteinExistence type="predicted"/>